<dbReference type="Proteomes" id="UP000267096">
    <property type="component" value="Unassembled WGS sequence"/>
</dbReference>
<accession>A0A0M3JSP4</accession>
<dbReference type="EMBL" id="UYRR01031005">
    <property type="protein sequence ID" value="VDK43211.1"/>
    <property type="molecule type" value="Genomic_DNA"/>
</dbReference>
<feature type="region of interest" description="Disordered" evidence="1">
    <location>
        <begin position="74"/>
        <end position="106"/>
    </location>
</feature>
<sequence>MSESDSRLPNPVSSQNDGDRVDHMPYYAQNHNIHNVDMLLRDDEDNENSPLLYGASSLPTVLLDDDQYSTMQIDQSVMPNTSTVSEGGRLMSRDQKKRRRPRRKRLVSDSVIRPTMKTRFASVATEIRRPSKISDHRPKPKATVLSVAVTENRGPPTGTERNCSVGGNRGPTFIASNRNRTGQLWVATE</sequence>
<feature type="compositionally biased region" description="Polar residues" evidence="1">
    <location>
        <begin position="74"/>
        <end position="85"/>
    </location>
</feature>
<dbReference type="WBParaSite" id="ASIM_0001101101-mRNA-1">
    <property type="protein sequence ID" value="ASIM_0001101101-mRNA-1"/>
    <property type="gene ID" value="ASIM_0001101101"/>
</dbReference>
<evidence type="ECO:0000256" key="1">
    <source>
        <dbReference type="SAM" id="MobiDB-lite"/>
    </source>
</evidence>
<keyword evidence="3" id="KW-1185">Reference proteome</keyword>
<feature type="compositionally biased region" description="Basic residues" evidence="1">
    <location>
        <begin position="95"/>
        <end position="105"/>
    </location>
</feature>
<name>A0A0M3JSP4_ANISI</name>
<dbReference type="AlphaFoldDB" id="A0A0M3JSP4"/>
<protein>
    <submittedName>
        <fullName evidence="2 4">Uncharacterized protein</fullName>
    </submittedName>
</protein>
<gene>
    <name evidence="2" type="ORF">ASIM_LOCUS10569</name>
</gene>
<evidence type="ECO:0000313" key="4">
    <source>
        <dbReference type="WBParaSite" id="ASIM_0001101101-mRNA-1"/>
    </source>
</evidence>
<reference evidence="4" key="1">
    <citation type="submission" date="2017-02" db="UniProtKB">
        <authorList>
            <consortium name="WormBaseParasite"/>
        </authorList>
    </citation>
    <scope>IDENTIFICATION</scope>
</reference>
<feature type="region of interest" description="Disordered" evidence="1">
    <location>
        <begin position="151"/>
        <end position="176"/>
    </location>
</feature>
<feature type="region of interest" description="Disordered" evidence="1">
    <location>
        <begin position="1"/>
        <end position="23"/>
    </location>
</feature>
<evidence type="ECO:0000313" key="3">
    <source>
        <dbReference type="Proteomes" id="UP000267096"/>
    </source>
</evidence>
<organism evidence="4">
    <name type="scientific">Anisakis simplex</name>
    <name type="common">Herring worm</name>
    <dbReference type="NCBI Taxonomy" id="6269"/>
    <lineage>
        <taxon>Eukaryota</taxon>
        <taxon>Metazoa</taxon>
        <taxon>Ecdysozoa</taxon>
        <taxon>Nematoda</taxon>
        <taxon>Chromadorea</taxon>
        <taxon>Rhabditida</taxon>
        <taxon>Spirurina</taxon>
        <taxon>Ascaridomorpha</taxon>
        <taxon>Ascaridoidea</taxon>
        <taxon>Anisakidae</taxon>
        <taxon>Anisakis</taxon>
        <taxon>Anisakis simplex complex</taxon>
    </lineage>
</organism>
<reference evidence="2 3" key="2">
    <citation type="submission" date="2018-11" db="EMBL/GenBank/DDBJ databases">
        <authorList>
            <consortium name="Pathogen Informatics"/>
        </authorList>
    </citation>
    <scope>NUCLEOTIDE SEQUENCE [LARGE SCALE GENOMIC DNA]</scope>
</reference>
<evidence type="ECO:0000313" key="2">
    <source>
        <dbReference type="EMBL" id="VDK43211.1"/>
    </source>
</evidence>
<proteinExistence type="predicted"/>